<keyword evidence="4" id="KW-1185">Reference proteome</keyword>
<dbReference type="EMBL" id="FNUG01000001">
    <property type="protein sequence ID" value="SEE43141.1"/>
    <property type="molecule type" value="Genomic_DNA"/>
</dbReference>
<reference evidence="3 4" key="1">
    <citation type="submission" date="2016-10" db="EMBL/GenBank/DDBJ databases">
        <authorList>
            <person name="de Groot N.N."/>
        </authorList>
    </citation>
    <scope>NUCLEOTIDE SEQUENCE [LARGE SCALE GENOMIC DNA]</scope>
    <source>
        <strain evidence="3 4">DSM 23553</strain>
    </source>
</reference>
<dbReference type="AlphaFoldDB" id="A0A1H5ITF2"/>
<dbReference type="Proteomes" id="UP000199448">
    <property type="component" value="Unassembled WGS sequence"/>
</dbReference>
<proteinExistence type="predicted"/>
<sequence length="271" mass="30983">MRLLYLILALLYTLLMIPFSIGAQTYEDYQRKTFIQGKDTLNYRVLFPKDFDRNKEYPLVLFLHGAGERGNDNKAQLTHGGDLFLKKEVRKEFPAIIIFPQAPKEDYWARVDVDRKVKPFEFNFKKEEGPTTSLQLVMALLNSVSAEDYVDNNRIYVGGLSMGGMGTYELIYRQPEMFAAAFAICGGADPAITEDYPDGFNIWIFHGEKDDIVPPSFSKEMARMINHYGGNAKLSLYPNDNHNSWDSALSEPYLLSWLFSNQKGNRNTTAK</sequence>
<evidence type="ECO:0000259" key="2">
    <source>
        <dbReference type="Pfam" id="PF02230"/>
    </source>
</evidence>
<dbReference type="STRING" id="390640.SAMN04488034_101514"/>
<dbReference type="Gene3D" id="3.40.50.1820">
    <property type="entry name" value="alpha/beta hydrolase"/>
    <property type="match status" value="1"/>
</dbReference>
<evidence type="ECO:0000313" key="4">
    <source>
        <dbReference type="Proteomes" id="UP000199448"/>
    </source>
</evidence>
<dbReference type="PANTHER" id="PTHR43037">
    <property type="entry name" value="UNNAMED PRODUCT-RELATED"/>
    <property type="match status" value="1"/>
</dbReference>
<protein>
    <submittedName>
        <fullName evidence="3">Phospholipase/Carboxylesterase</fullName>
    </submittedName>
</protein>
<dbReference type="InterPro" id="IPR003140">
    <property type="entry name" value="PLipase/COase/thioEstase"/>
</dbReference>
<dbReference type="InterPro" id="IPR050955">
    <property type="entry name" value="Plant_Biomass_Hydrol_Est"/>
</dbReference>
<organism evidence="3 4">
    <name type="scientific">Salinimicrobium catena</name>
    <dbReference type="NCBI Taxonomy" id="390640"/>
    <lineage>
        <taxon>Bacteria</taxon>
        <taxon>Pseudomonadati</taxon>
        <taxon>Bacteroidota</taxon>
        <taxon>Flavobacteriia</taxon>
        <taxon>Flavobacteriales</taxon>
        <taxon>Flavobacteriaceae</taxon>
        <taxon>Salinimicrobium</taxon>
    </lineage>
</organism>
<keyword evidence="1" id="KW-0732">Signal</keyword>
<name>A0A1H5ITF2_9FLAO</name>
<evidence type="ECO:0000256" key="1">
    <source>
        <dbReference type="ARBA" id="ARBA00022729"/>
    </source>
</evidence>
<feature type="domain" description="Phospholipase/carboxylesterase/thioesterase" evidence="2">
    <location>
        <begin position="53"/>
        <end position="249"/>
    </location>
</feature>
<dbReference type="InterPro" id="IPR029058">
    <property type="entry name" value="AB_hydrolase_fold"/>
</dbReference>
<gene>
    <name evidence="3" type="ORF">SAMN04488034_101514</name>
</gene>
<dbReference type="SUPFAM" id="SSF53474">
    <property type="entry name" value="alpha/beta-Hydrolases"/>
    <property type="match status" value="1"/>
</dbReference>
<evidence type="ECO:0000313" key="3">
    <source>
        <dbReference type="EMBL" id="SEE43141.1"/>
    </source>
</evidence>
<dbReference type="RefSeq" id="WP_176763408.1">
    <property type="nucleotide sequence ID" value="NZ_FNGG01000001.1"/>
</dbReference>
<accession>A0A1H5ITF2</accession>
<dbReference type="PANTHER" id="PTHR43037:SF1">
    <property type="entry name" value="BLL1128 PROTEIN"/>
    <property type="match status" value="1"/>
</dbReference>
<dbReference type="Pfam" id="PF02230">
    <property type="entry name" value="Abhydrolase_2"/>
    <property type="match status" value="1"/>
</dbReference>
<dbReference type="GO" id="GO:0016787">
    <property type="term" value="F:hydrolase activity"/>
    <property type="evidence" value="ECO:0007669"/>
    <property type="project" value="InterPro"/>
</dbReference>